<evidence type="ECO:0000313" key="14">
    <source>
        <dbReference type="Proteomes" id="UP001595833"/>
    </source>
</evidence>
<reference evidence="14" key="1">
    <citation type="journal article" date="2019" name="Int. J. Syst. Evol. Microbiol.">
        <title>The Global Catalogue of Microorganisms (GCM) 10K type strain sequencing project: providing services to taxonomists for standard genome sequencing and annotation.</title>
        <authorList>
            <consortium name="The Broad Institute Genomics Platform"/>
            <consortium name="The Broad Institute Genome Sequencing Center for Infectious Disease"/>
            <person name="Wu L."/>
            <person name="Ma J."/>
        </authorList>
    </citation>
    <scope>NUCLEOTIDE SEQUENCE [LARGE SCALE GENOMIC DNA]</scope>
    <source>
        <strain evidence="14">KCTC 12848</strain>
    </source>
</reference>
<feature type="region of interest" description="Disordered" evidence="9">
    <location>
        <begin position="251"/>
        <end position="313"/>
    </location>
</feature>
<keyword evidence="13" id="KW-0121">Carboxypeptidase</keyword>
<dbReference type="Pfam" id="PF01483">
    <property type="entry name" value="P_proprotein"/>
    <property type="match status" value="1"/>
</dbReference>
<keyword evidence="6" id="KW-0862">Zinc</keyword>
<dbReference type="PROSITE" id="PS00133">
    <property type="entry name" value="CARBOXYPEPT_ZN_2"/>
    <property type="match status" value="1"/>
</dbReference>
<dbReference type="Pfam" id="PF00246">
    <property type="entry name" value="Peptidase_M14"/>
    <property type="match status" value="1"/>
</dbReference>
<evidence type="ECO:0000259" key="11">
    <source>
        <dbReference type="PROSITE" id="PS51829"/>
    </source>
</evidence>
<name>A0ABV9YBH7_9PSEU</name>
<dbReference type="InterPro" id="IPR057247">
    <property type="entry name" value="CARBOXYPEPT_ZN_2"/>
</dbReference>
<keyword evidence="5" id="KW-0378">Hydrolase</keyword>
<evidence type="ECO:0000256" key="2">
    <source>
        <dbReference type="ARBA" id="ARBA00005988"/>
    </source>
</evidence>
<keyword evidence="14" id="KW-1185">Reference proteome</keyword>
<gene>
    <name evidence="13" type="ORF">ACFPFM_40755</name>
</gene>
<dbReference type="Gene3D" id="2.60.120.260">
    <property type="entry name" value="Galactose-binding domain-like"/>
    <property type="match status" value="1"/>
</dbReference>
<feature type="compositionally biased region" description="Low complexity" evidence="9">
    <location>
        <begin position="264"/>
        <end position="277"/>
    </location>
</feature>
<dbReference type="Proteomes" id="UP001595833">
    <property type="component" value="Unassembled WGS sequence"/>
</dbReference>
<feature type="signal peptide" evidence="10">
    <location>
        <begin position="1"/>
        <end position="29"/>
    </location>
</feature>
<dbReference type="SUPFAM" id="SSF53187">
    <property type="entry name" value="Zn-dependent exopeptidases"/>
    <property type="match status" value="1"/>
</dbReference>
<dbReference type="InterPro" id="IPR008979">
    <property type="entry name" value="Galactose-bd-like_sf"/>
</dbReference>
<feature type="domain" description="Peptidase M14" evidence="12">
    <location>
        <begin position="126"/>
        <end position="457"/>
    </location>
</feature>
<protein>
    <submittedName>
        <fullName evidence="13">M14 family zinc carboxypeptidase</fullName>
    </submittedName>
</protein>
<dbReference type="PROSITE" id="PS51829">
    <property type="entry name" value="P_HOMO_B"/>
    <property type="match status" value="1"/>
</dbReference>
<keyword evidence="10" id="KW-0732">Signal</keyword>
<evidence type="ECO:0000256" key="10">
    <source>
        <dbReference type="SAM" id="SignalP"/>
    </source>
</evidence>
<evidence type="ECO:0000256" key="5">
    <source>
        <dbReference type="ARBA" id="ARBA00022801"/>
    </source>
</evidence>
<dbReference type="PRINTS" id="PR00765">
    <property type="entry name" value="CRBOXYPTASEA"/>
</dbReference>
<dbReference type="InterPro" id="IPR006311">
    <property type="entry name" value="TAT_signal"/>
</dbReference>
<dbReference type="PANTHER" id="PTHR11705">
    <property type="entry name" value="PROTEASE FAMILY M14 CARBOXYPEPTIDASE A,B"/>
    <property type="match status" value="1"/>
</dbReference>
<accession>A0ABV9YBH7</accession>
<dbReference type="PROSITE" id="PS52035">
    <property type="entry name" value="PEPTIDASE_M14"/>
    <property type="match status" value="1"/>
</dbReference>
<feature type="active site" description="Proton donor/acceptor" evidence="8">
    <location>
        <position position="421"/>
    </location>
</feature>
<dbReference type="SUPFAM" id="SSF49785">
    <property type="entry name" value="Galactose-binding domain-like"/>
    <property type="match status" value="1"/>
</dbReference>
<dbReference type="PANTHER" id="PTHR11705:SF143">
    <property type="entry name" value="SLL0236 PROTEIN"/>
    <property type="match status" value="1"/>
</dbReference>
<dbReference type="GO" id="GO:0004180">
    <property type="term" value="F:carboxypeptidase activity"/>
    <property type="evidence" value="ECO:0007669"/>
    <property type="project" value="UniProtKB-KW"/>
</dbReference>
<evidence type="ECO:0000256" key="9">
    <source>
        <dbReference type="SAM" id="MobiDB-lite"/>
    </source>
</evidence>
<keyword evidence="3" id="KW-0645">Protease</keyword>
<comment type="cofactor">
    <cofactor evidence="1">
        <name>Zn(2+)</name>
        <dbReference type="ChEBI" id="CHEBI:29105"/>
    </cofactor>
</comment>
<evidence type="ECO:0000256" key="1">
    <source>
        <dbReference type="ARBA" id="ARBA00001947"/>
    </source>
</evidence>
<evidence type="ECO:0000256" key="6">
    <source>
        <dbReference type="ARBA" id="ARBA00022833"/>
    </source>
</evidence>
<feature type="domain" description="P/Homo B" evidence="11">
    <location>
        <begin position="466"/>
        <end position="585"/>
    </location>
</feature>
<evidence type="ECO:0000256" key="4">
    <source>
        <dbReference type="ARBA" id="ARBA00022723"/>
    </source>
</evidence>
<dbReference type="EMBL" id="JBHSJB010000052">
    <property type="protein sequence ID" value="MFC5060080.1"/>
    <property type="molecule type" value="Genomic_DNA"/>
</dbReference>
<evidence type="ECO:0000256" key="8">
    <source>
        <dbReference type="PROSITE-ProRule" id="PRU01379"/>
    </source>
</evidence>
<proteinExistence type="inferred from homology"/>
<dbReference type="PROSITE" id="PS51318">
    <property type="entry name" value="TAT"/>
    <property type="match status" value="1"/>
</dbReference>
<keyword evidence="7" id="KW-0482">Metalloprotease</keyword>
<organism evidence="13 14">
    <name type="scientific">Saccharothrix xinjiangensis</name>
    <dbReference type="NCBI Taxonomy" id="204798"/>
    <lineage>
        <taxon>Bacteria</taxon>
        <taxon>Bacillati</taxon>
        <taxon>Actinomycetota</taxon>
        <taxon>Actinomycetes</taxon>
        <taxon>Pseudonocardiales</taxon>
        <taxon>Pseudonocardiaceae</taxon>
        <taxon>Saccharothrix</taxon>
    </lineage>
</organism>
<comment type="caution">
    <text evidence="13">The sequence shown here is derived from an EMBL/GenBank/DDBJ whole genome shotgun (WGS) entry which is preliminary data.</text>
</comment>
<dbReference type="Gene3D" id="3.40.630.10">
    <property type="entry name" value="Zn peptidases"/>
    <property type="match status" value="1"/>
</dbReference>
<evidence type="ECO:0000259" key="12">
    <source>
        <dbReference type="PROSITE" id="PS52035"/>
    </source>
</evidence>
<evidence type="ECO:0000256" key="3">
    <source>
        <dbReference type="ARBA" id="ARBA00022670"/>
    </source>
</evidence>
<dbReference type="SMART" id="SM00631">
    <property type="entry name" value="Zn_pept"/>
    <property type="match status" value="1"/>
</dbReference>
<feature type="chain" id="PRO_5045298696" evidence="10">
    <location>
        <begin position="30"/>
        <end position="585"/>
    </location>
</feature>
<dbReference type="InterPro" id="IPR002884">
    <property type="entry name" value="P_dom"/>
</dbReference>
<evidence type="ECO:0000313" key="13">
    <source>
        <dbReference type="EMBL" id="MFC5060080.1"/>
    </source>
</evidence>
<feature type="compositionally biased region" description="Polar residues" evidence="9">
    <location>
        <begin position="251"/>
        <end position="263"/>
    </location>
</feature>
<dbReference type="InterPro" id="IPR000834">
    <property type="entry name" value="Peptidase_M14"/>
</dbReference>
<sequence length="585" mass="61921">MKSRRRSLLTLAVAGVAAAAVVTASPTTAGPAPEVAAAPAGPTYVYKVRAPLGSAAQDLLGRGFDVLEDRDGEHLFVLGDAATGAGLRGAGFTAFVDEVLPAPEWQPPAARSQVDAANVNETYYGGYRTINAHWSHLDQVAQDRPDLATVVDYGDSWRKTQGAGGYDLRAVCLTKKNAGDCELNPNATKPRFFVMGQLHARELTTGDVAWRWIDHLVQGYGADAEVTALLDSTEVWVVPIANPDGVNIVQQGGNSPRYQRKNANTTNGSNCSGTSSSHVGIDLNRNTDSHWGESGTSSNPCDQTYKGPSANSEVETRALQGLWRSLYRDRRGTGAGDAAPADTTGVVISMHSYSNLVLFPWGWSATQKTGNDAALRGMARDMASLAGGWQYGQPGEVLYNAAGATDDWVYDDLGVASFVWEVGPSSGTCSGFLPAYSCQASTFWPTTRPMLMYAAKKAANPYGGAGNPPTGCERRTNDADVAIPDNGAAVTSTITITGCEGGASASARVEVRVKHTYRGDLVVDLLAPDGSAYRLKSSNGDSGDDIDTTYTADVSSEARNGAWRLRVQDVYSADTGHLDSWSLTV</sequence>
<keyword evidence="4" id="KW-0479">Metal-binding</keyword>
<evidence type="ECO:0000256" key="7">
    <source>
        <dbReference type="ARBA" id="ARBA00023049"/>
    </source>
</evidence>
<dbReference type="RefSeq" id="WP_344040243.1">
    <property type="nucleotide sequence ID" value="NZ_BAAAKE010000021.1"/>
</dbReference>
<comment type="similarity">
    <text evidence="2 8">Belongs to the peptidase M14 family.</text>
</comment>